<evidence type="ECO:0000256" key="1">
    <source>
        <dbReference type="ARBA" id="ARBA00004141"/>
    </source>
</evidence>
<dbReference type="PANTHER" id="PTHR30477">
    <property type="entry name" value="ABC-TRANSPORTER METAL-BINDING PROTEIN"/>
    <property type="match status" value="1"/>
</dbReference>
<dbReference type="RefSeq" id="WP_096365110.1">
    <property type="nucleotide sequence ID" value="NZ_AP018052.1"/>
</dbReference>
<dbReference type="GO" id="GO:0055085">
    <property type="term" value="P:transmembrane transport"/>
    <property type="evidence" value="ECO:0007669"/>
    <property type="project" value="InterPro"/>
</dbReference>
<dbReference type="GO" id="GO:0010043">
    <property type="term" value="P:response to zinc ion"/>
    <property type="evidence" value="ECO:0007669"/>
    <property type="project" value="TreeGrafter"/>
</dbReference>
<protein>
    <submittedName>
        <fullName evidence="8">ABC-type Mn2+/Zn2+ transporter</fullName>
    </submittedName>
</protein>
<feature type="transmembrane region" description="Helical" evidence="7">
    <location>
        <begin position="94"/>
        <end position="112"/>
    </location>
</feature>
<evidence type="ECO:0000256" key="7">
    <source>
        <dbReference type="SAM" id="Phobius"/>
    </source>
</evidence>
<evidence type="ECO:0000256" key="6">
    <source>
        <dbReference type="RuleBase" id="RU003943"/>
    </source>
</evidence>
<gene>
    <name evidence="8" type="ORF">FOKN1_0886</name>
</gene>
<keyword evidence="4 7" id="KW-1133">Transmembrane helix</keyword>
<reference evidence="8 9" key="1">
    <citation type="submission" date="2017-05" db="EMBL/GenBank/DDBJ databases">
        <title>Thiocyanate degradation by Thiohalobacter thiocyanaticus FOKN1.</title>
        <authorList>
            <person name="Oshiki M."/>
            <person name="Fukushima T."/>
            <person name="Kawano S."/>
            <person name="Nakagawa J."/>
        </authorList>
    </citation>
    <scope>NUCLEOTIDE SEQUENCE [LARGE SCALE GENOMIC DNA]</scope>
    <source>
        <strain evidence="8 9">FOKN1</strain>
    </source>
</reference>
<evidence type="ECO:0000256" key="4">
    <source>
        <dbReference type="ARBA" id="ARBA00022989"/>
    </source>
</evidence>
<keyword evidence="3 6" id="KW-0812">Transmembrane</keyword>
<dbReference type="Proteomes" id="UP000218765">
    <property type="component" value="Chromosome"/>
</dbReference>
<name>A0A1Z4VPM0_9GAMM</name>
<evidence type="ECO:0000313" key="9">
    <source>
        <dbReference type="Proteomes" id="UP000218765"/>
    </source>
</evidence>
<keyword evidence="9" id="KW-1185">Reference proteome</keyword>
<dbReference type="OrthoDB" id="14209at2"/>
<comment type="similarity">
    <text evidence="2 6">Belongs to the ABC-3 integral membrane protein family.</text>
</comment>
<dbReference type="EMBL" id="AP018052">
    <property type="protein sequence ID" value="BAZ93288.1"/>
    <property type="molecule type" value="Genomic_DNA"/>
</dbReference>
<dbReference type="Pfam" id="PF00950">
    <property type="entry name" value="ABC-3"/>
    <property type="match status" value="2"/>
</dbReference>
<dbReference type="PANTHER" id="PTHR30477:SF19">
    <property type="entry name" value="METAL ABC TRANSPORTER PERMEASE"/>
    <property type="match status" value="1"/>
</dbReference>
<feature type="transmembrane region" description="Helical" evidence="7">
    <location>
        <begin position="230"/>
        <end position="247"/>
    </location>
</feature>
<evidence type="ECO:0000313" key="8">
    <source>
        <dbReference type="EMBL" id="BAZ93288.1"/>
    </source>
</evidence>
<evidence type="ECO:0000256" key="3">
    <source>
        <dbReference type="ARBA" id="ARBA00022692"/>
    </source>
</evidence>
<organism evidence="8 9">
    <name type="scientific">Thiohalobacter thiocyanaticus</name>
    <dbReference type="NCBI Taxonomy" id="585455"/>
    <lineage>
        <taxon>Bacteria</taxon>
        <taxon>Pseudomonadati</taxon>
        <taxon>Pseudomonadota</taxon>
        <taxon>Gammaproteobacteria</taxon>
        <taxon>Thiohalobacterales</taxon>
        <taxon>Thiohalobacteraceae</taxon>
        <taxon>Thiohalobacter</taxon>
    </lineage>
</organism>
<dbReference type="Gene3D" id="1.10.3470.10">
    <property type="entry name" value="ABC transporter involved in vitamin B12 uptake, BtuC"/>
    <property type="match status" value="1"/>
</dbReference>
<proteinExistence type="inferred from homology"/>
<feature type="transmembrane region" description="Helical" evidence="7">
    <location>
        <begin position="6"/>
        <end position="25"/>
    </location>
</feature>
<feature type="transmembrane region" description="Helical" evidence="7">
    <location>
        <begin position="37"/>
        <end position="58"/>
    </location>
</feature>
<feature type="transmembrane region" description="Helical" evidence="7">
    <location>
        <begin position="166"/>
        <end position="197"/>
    </location>
</feature>
<evidence type="ECO:0000256" key="2">
    <source>
        <dbReference type="ARBA" id="ARBA00008034"/>
    </source>
</evidence>
<accession>A0A1Z4VPM0</accession>
<dbReference type="SUPFAM" id="SSF81345">
    <property type="entry name" value="ABC transporter involved in vitamin B12 uptake, BtuC"/>
    <property type="match status" value="1"/>
</dbReference>
<comment type="subcellular location">
    <subcellularLocation>
        <location evidence="6">Cell membrane</location>
        <topology evidence="6">Multi-pass membrane protein</topology>
    </subcellularLocation>
    <subcellularLocation>
        <location evidence="1">Membrane</location>
        <topology evidence="1">Multi-pass membrane protein</topology>
    </subcellularLocation>
</comment>
<feature type="transmembrane region" description="Helical" evidence="7">
    <location>
        <begin position="64"/>
        <end position="82"/>
    </location>
</feature>
<dbReference type="GO" id="GO:0043190">
    <property type="term" value="C:ATP-binding cassette (ABC) transporter complex"/>
    <property type="evidence" value="ECO:0007669"/>
    <property type="project" value="InterPro"/>
</dbReference>
<keyword evidence="5 7" id="KW-0472">Membrane</keyword>
<dbReference type="InterPro" id="IPR037294">
    <property type="entry name" value="ABC_BtuC-like"/>
</dbReference>
<evidence type="ECO:0000256" key="5">
    <source>
        <dbReference type="ARBA" id="ARBA00023136"/>
    </source>
</evidence>
<dbReference type="KEGG" id="ttc:FOKN1_0886"/>
<feature type="transmembrane region" description="Helical" evidence="7">
    <location>
        <begin position="132"/>
        <end position="154"/>
    </location>
</feature>
<sequence length="259" mass="27289">MFSLELLGILLPALVAGLAIGLTHAPLGIEVLRRGIIFIDLAIAQIAGLGLVVMELYWPDAAGWLLQAVAVACALAAALLFHWSERRLPAQQEALIGSSFVVAASLALLLLADQPHGGEAIQHLLSGQLLFVGWSELTLTVPLYALVLLAWFVWPRVRAGIGFYVLFALAVTASVQLAGVYVVFASLILPALAAAAWPGRTLAVAWASAAMAVLAGLTAALLLDWPAGPVLVVSYALVALAVALPRWRRTGRSRPAEND</sequence>
<keyword evidence="6" id="KW-0813">Transport</keyword>
<dbReference type="InterPro" id="IPR001626">
    <property type="entry name" value="ABC_TroCD"/>
</dbReference>
<dbReference type="AlphaFoldDB" id="A0A1Z4VPM0"/>